<name>X1E2U9_9ZZZZ</name>
<reference evidence="1" key="1">
    <citation type="journal article" date="2014" name="Front. Microbiol.">
        <title>High frequency of phylogenetically diverse reductive dehalogenase-homologous genes in deep subseafloor sedimentary metagenomes.</title>
        <authorList>
            <person name="Kawai M."/>
            <person name="Futagami T."/>
            <person name="Toyoda A."/>
            <person name="Takaki Y."/>
            <person name="Nishi S."/>
            <person name="Hori S."/>
            <person name="Arai W."/>
            <person name="Tsubouchi T."/>
            <person name="Morono Y."/>
            <person name="Uchiyama I."/>
            <person name="Ito T."/>
            <person name="Fujiyama A."/>
            <person name="Inagaki F."/>
            <person name="Takami H."/>
        </authorList>
    </citation>
    <scope>NUCLEOTIDE SEQUENCE</scope>
    <source>
        <strain evidence="1">Expedition CK06-06</strain>
    </source>
</reference>
<feature type="non-terminal residue" evidence="1">
    <location>
        <position position="57"/>
    </location>
</feature>
<dbReference type="EMBL" id="BART01028260">
    <property type="protein sequence ID" value="GAH02963.1"/>
    <property type="molecule type" value="Genomic_DNA"/>
</dbReference>
<accession>X1E2U9</accession>
<comment type="caution">
    <text evidence="1">The sequence shown here is derived from an EMBL/GenBank/DDBJ whole genome shotgun (WGS) entry which is preliminary data.</text>
</comment>
<gene>
    <name evidence="1" type="ORF">S01H4_49882</name>
</gene>
<sequence length="57" mass="6311">MMRGDQVTCKAGDMLMADSRDVICSVIYGQDQRTRITTNTANVLYVMYVPPGIDPAK</sequence>
<evidence type="ECO:0000313" key="1">
    <source>
        <dbReference type="EMBL" id="GAH02963.1"/>
    </source>
</evidence>
<dbReference type="AlphaFoldDB" id="X1E2U9"/>
<protein>
    <submittedName>
        <fullName evidence="1">Uncharacterized protein</fullName>
    </submittedName>
</protein>
<proteinExistence type="predicted"/>
<organism evidence="1">
    <name type="scientific">marine sediment metagenome</name>
    <dbReference type="NCBI Taxonomy" id="412755"/>
    <lineage>
        <taxon>unclassified sequences</taxon>
        <taxon>metagenomes</taxon>
        <taxon>ecological metagenomes</taxon>
    </lineage>
</organism>